<dbReference type="InterPro" id="IPR009061">
    <property type="entry name" value="DNA-bd_dom_put_sf"/>
</dbReference>
<feature type="domain" description="TRNA-binding" evidence="17">
    <location>
        <begin position="39"/>
        <end position="147"/>
    </location>
</feature>
<protein>
    <recommendedName>
        <fullName evidence="15">Phenylalanine--tRNA ligase beta subunit</fullName>
        <ecNumber evidence="15">6.1.1.20</ecNumber>
    </recommendedName>
    <alternativeName>
        <fullName evidence="15">Phenylalanyl-tRNA synthetase beta subunit</fullName>
        <shortName evidence="15">PheRS</shortName>
    </alternativeName>
</protein>
<dbReference type="Pfam" id="PF03484">
    <property type="entry name" value="B5"/>
    <property type="match status" value="1"/>
</dbReference>
<dbReference type="SMART" id="SM00873">
    <property type="entry name" value="B3_4"/>
    <property type="match status" value="1"/>
</dbReference>
<dbReference type="NCBIfam" id="TIGR00472">
    <property type="entry name" value="pheT_bact"/>
    <property type="match status" value="1"/>
</dbReference>
<evidence type="ECO:0000256" key="1">
    <source>
        <dbReference type="ARBA" id="ARBA00004496"/>
    </source>
</evidence>
<dbReference type="InterPro" id="IPR005121">
    <property type="entry name" value="Fdx_antiC-bd"/>
</dbReference>
<proteinExistence type="inferred from homology"/>
<dbReference type="InterPro" id="IPR020825">
    <property type="entry name" value="Phe-tRNA_synthase-like_B3/B4"/>
</dbReference>
<evidence type="ECO:0000256" key="4">
    <source>
        <dbReference type="ARBA" id="ARBA00022490"/>
    </source>
</evidence>
<dbReference type="GO" id="GO:0005524">
    <property type="term" value="F:ATP binding"/>
    <property type="evidence" value="ECO:0007669"/>
    <property type="project" value="UniProtKB-UniRule"/>
</dbReference>
<dbReference type="PROSITE" id="PS51483">
    <property type="entry name" value="B5"/>
    <property type="match status" value="1"/>
</dbReference>
<dbReference type="InterPro" id="IPR036690">
    <property type="entry name" value="Fdx_antiC-bd_sf"/>
</dbReference>
<feature type="domain" description="B5" evidence="19">
    <location>
        <begin position="399"/>
        <end position="474"/>
    </location>
</feature>
<evidence type="ECO:0000259" key="17">
    <source>
        <dbReference type="PROSITE" id="PS50886"/>
    </source>
</evidence>
<dbReference type="SUPFAM" id="SSF46955">
    <property type="entry name" value="Putative DNA-binding domain"/>
    <property type="match status" value="1"/>
</dbReference>
<dbReference type="Pfam" id="PF17759">
    <property type="entry name" value="tRNA_synthFbeta"/>
    <property type="match status" value="1"/>
</dbReference>
<dbReference type="Gene3D" id="2.40.50.140">
    <property type="entry name" value="Nucleic acid-binding proteins"/>
    <property type="match status" value="1"/>
</dbReference>
<name>D4H1G7_DENA2</name>
<dbReference type="CDD" id="cd00769">
    <property type="entry name" value="PheRS_beta_core"/>
    <property type="match status" value="1"/>
</dbReference>
<dbReference type="InterPro" id="IPR005147">
    <property type="entry name" value="tRNA_synthase_B5-dom"/>
</dbReference>
<dbReference type="GO" id="GO:0009328">
    <property type="term" value="C:phenylalanine-tRNA ligase complex"/>
    <property type="evidence" value="ECO:0007669"/>
    <property type="project" value="TreeGrafter"/>
</dbReference>
<evidence type="ECO:0000256" key="9">
    <source>
        <dbReference type="ARBA" id="ARBA00022840"/>
    </source>
</evidence>
<keyword evidence="11 16" id="KW-0694">RNA-binding</keyword>
<evidence type="ECO:0000256" key="11">
    <source>
        <dbReference type="ARBA" id="ARBA00022884"/>
    </source>
</evidence>
<dbReference type="NCBIfam" id="NF045760">
    <property type="entry name" value="YtpR"/>
    <property type="match status" value="1"/>
</dbReference>
<dbReference type="InterPro" id="IPR033714">
    <property type="entry name" value="tRNA_bind_bactPheRS"/>
</dbReference>
<evidence type="ECO:0000313" key="21">
    <source>
        <dbReference type="Proteomes" id="UP000002012"/>
    </source>
</evidence>
<organism evidence="20 21">
    <name type="scientific">Denitrovibrio acetiphilus (strain DSM 12809 / NBRC 114555 / N2460)</name>
    <dbReference type="NCBI Taxonomy" id="522772"/>
    <lineage>
        <taxon>Bacteria</taxon>
        <taxon>Pseudomonadati</taxon>
        <taxon>Deferribacterota</taxon>
        <taxon>Deferribacteres</taxon>
        <taxon>Deferribacterales</taxon>
        <taxon>Geovibrionaceae</taxon>
        <taxon>Denitrovibrio</taxon>
    </lineage>
</organism>
<dbReference type="SUPFAM" id="SSF50249">
    <property type="entry name" value="Nucleic acid-binding proteins"/>
    <property type="match status" value="1"/>
</dbReference>
<feature type="binding site" evidence="15">
    <location>
        <position position="461"/>
    </location>
    <ligand>
        <name>Mg(2+)</name>
        <dbReference type="ChEBI" id="CHEBI:18420"/>
        <note>shared with alpha subunit</note>
    </ligand>
</feature>
<evidence type="ECO:0000256" key="8">
    <source>
        <dbReference type="ARBA" id="ARBA00022741"/>
    </source>
</evidence>
<keyword evidence="13 15" id="KW-0030">Aminoacyl-tRNA synthetase</keyword>
<dbReference type="EMBL" id="CP001968">
    <property type="protein sequence ID" value="ADD68727.1"/>
    <property type="molecule type" value="Genomic_DNA"/>
</dbReference>
<keyword evidence="6 15" id="KW-0436">Ligase</keyword>
<dbReference type="Pfam" id="PF03147">
    <property type="entry name" value="FDX-ACB"/>
    <property type="match status" value="1"/>
</dbReference>
<evidence type="ECO:0000256" key="7">
    <source>
        <dbReference type="ARBA" id="ARBA00022723"/>
    </source>
</evidence>
<dbReference type="InterPro" id="IPR004532">
    <property type="entry name" value="Phe-tRNA-ligase_IIc_bsu_bact"/>
</dbReference>
<dbReference type="eggNOG" id="COG0073">
    <property type="taxonomic scope" value="Bacteria"/>
</dbReference>
<dbReference type="Gene3D" id="3.30.930.10">
    <property type="entry name" value="Bira Bifunctional Protein, Domain 2"/>
    <property type="match status" value="1"/>
</dbReference>
<dbReference type="Gene3D" id="3.30.56.10">
    <property type="match status" value="2"/>
</dbReference>
<keyword evidence="9 15" id="KW-0067">ATP-binding</keyword>
<feature type="binding site" evidence="15">
    <location>
        <position position="452"/>
    </location>
    <ligand>
        <name>Mg(2+)</name>
        <dbReference type="ChEBI" id="CHEBI:18420"/>
        <note>shared with alpha subunit</note>
    </ligand>
</feature>
<evidence type="ECO:0000313" key="20">
    <source>
        <dbReference type="EMBL" id="ADD68727.1"/>
    </source>
</evidence>
<evidence type="ECO:0000256" key="10">
    <source>
        <dbReference type="ARBA" id="ARBA00022842"/>
    </source>
</evidence>
<comment type="subunit">
    <text evidence="3 15">Tetramer of two alpha and two beta subunits.</text>
</comment>
<dbReference type="HOGENOM" id="CLU_016891_0_0_0"/>
<dbReference type="InterPro" id="IPR005146">
    <property type="entry name" value="B3/B4_tRNA-bd"/>
</dbReference>
<dbReference type="GO" id="GO:0000287">
    <property type="term" value="F:magnesium ion binding"/>
    <property type="evidence" value="ECO:0007669"/>
    <property type="project" value="UniProtKB-UniRule"/>
</dbReference>
<evidence type="ECO:0000256" key="14">
    <source>
        <dbReference type="ARBA" id="ARBA00049255"/>
    </source>
</evidence>
<evidence type="ECO:0000256" key="2">
    <source>
        <dbReference type="ARBA" id="ARBA00008653"/>
    </source>
</evidence>
<evidence type="ECO:0000259" key="19">
    <source>
        <dbReference type="PROSITE" id="PS51483"/>
    </source>
</evidence>
<dbReference type="Pfam" id="PF03483">
    <property type="entry name" value="B3_4"/>
    <property type="match status" value="1"/>
</dbReference>
<evidence type="ECO:0000256" key="16">
    <source>
        <dbReference type="PROSITE-ProRule" id="PRU00209"/>
    </source>
</evidence>
<dbReference type="SMART" id="SM00896">
    <property type="entry name" value="FDX-ACB"/>
    <property type="match status" value="1"/>
</dbReference>
<dbReference type="SUPFAM" id="SSF54991">
    <property type="entry name" value="Anticodon-binding domain of PheRS"/>
    <property type="match status" value="1"/>
</dbReference>
<keyword evidence="4 15" id="KW-0963">Cytoplasm</keyword>
<dbReference type="InterPro" id="IPR012340">
    <property type="entry name" value="NA-bd_OB-fold"/>
</dbReference>
<dbReference type="GO" id="GO:0006432">
    <property type="term" value="P:phenylalanyl-tRNA aminoacylation"/>
    <property type="evidence" value="ECO:0007669"/>
    <property type="project" value="UniProtKB-UniRule"/>
</dbReference>
<keyword evidence="8 15" id="KW-0547">Nucleotide-binding</keyword>
<feature type="binding site" evidence="15">
    <location>
        <position position="458"/>
    </location>
    <ligand>
        <name>Mg(2+)</name>
        <dbReference type="ChEBI" id="CHEBI:18420"/>
        <note>shared with alpha subunit</note>
    </ligand>
</feature>
<comment type="cofactor">
    <cofactor evidence="15">
        <name>Mg(2+)</name>
        <dbReference type="ChEBI" id="CHEBI:18420"/>
    </cofactor>
    <text evidence="15">Binds 2 magnesium ions per tetramer.</text>
</comment>
<feature type="binding site" evidence="15">
    <location>
        <position position="462"/>
    </location>
    <ligand>
        <name>Mg(2+)</name>
        <dbReference type="ChEBI" id="CHEBI:18420"/>
        <note>shared with alpha subunit</note>
    </ligand>
</feature>
<comment type="subcellular location">
    <subcellularLocation>
        <location evidence="1 15">Cytoplasm</location>
    </subcellularLocation>
</comment>
<dbReference type="eggNOG" id="COG0072">
    <property type="taxonomic scope" value="Bacteria"/>
</dbReference>
<evidence type="ECO:0000259" key="18">
    <source>
        <dbReference type="PROSITE" id="PS51447"/>
    </source>
</evidence>
<dbReference type="OrthoDB" id="9805455at2"/>
<accession>D4H1G7</accession>
<dbReference type="CDD" id="cd02796">
    <property type="entry name" value="tRNA_bind_bactPheRS"/>
    <property type="match status" value="1"/>
</dbReference>
<dbReference type="PaxDb" id="522772-Dacet_1964"/>
<dbReference type="FunCoup" id="D4H1G7">
    <property type="interactions" value="473"/>
</dbReference>
<dbReference type="HAMAP" id="MF_00283">
    <property type="entry name" value="Phe_tRNA_synth_beta1"/>
    <property type="match status" value="1"/>
</dbReference>
<dbReference type="Pfam" id="PF01588">
    <property type="entry name" value="tRNA_bind"/>
    <property type="match status" value="1"/>
</dbReference>
<comment type="catalytic activity">
    <reaction evidence="14 15">
        <text>tRNA(Phe) + L-phenylalanine + ATP = L-phenylalanyl-tRNA(Phe) + AMP + diphosphate + H(+)</text>
        <dbReference type="Rhea" id="RHEA:19413"/>
        <dbReference type="Rhea" id="RHEA-COMP:9668"/>
        <dbReference type="Rhea" id="RHEA-COMP:9699"/>
        <dbReference type="ChEBI" id="CHEBI:15378"/>
        <dbReference type="ChEBI" id="CHEBI:30616"/>
        <dbReference type="ChEBI" id="CHEBI:33019"/>
        <dbReference type="ChEBI" id="CHEBI:58095"/>
        <dbReference type="ChEBI" id="CHEBI:78442"/>
        <dbReference type="ChEBI" id="CHEBI:78531"/>
        <dbReference type="ChEBI" id="CHEBI:456215"/>
        <dbReference type="EC" id="6.1.1.20"/>
    </reaction>
</comment>
<evidence type="ECO:0000256" key="5">
    <source>
        <dbReference type="ARBA" id="ARBA00022555"/>
    </source>
</evidence>
<evidence type="ECO:0000256" key="12">
    <source>
        <dbReference type="ARBA" id="ARBA00022917"/>
    </source>
</evidence>
<dbReference type="InterPro" id="IPR045864">
    <property type="entry name" value="aa-tRNA-synth_II/BPL/LPL"/>
</dbReference>
<dbReference type="InterPro" id="IPR041616">
    <property type="entry name" value="PheRS_beta_core"/>
</dbReference>
<dbReference type="SMART" id="SM00874">
    <property type="entry name" value="B5"/>
    <property type="match status" value="1"/>
</dbReference>
<dbReference type="PANTHER" id="PTHR10947:SF0">
    <property type="entry name" value="PHENYLALANINE--TRNA LIGASE BETA SUBUNIT"/>
    <property type="match status" value="1"/>
</dbReference>
<dbReference type="PANTHER" id="PTHR10947">
    <property type="entry name" value="PHENYLALANYL-TRNA SYNTHETASE BETA CHAIN AND LEUCINE-RICH REPEAT-CONTAINING PROTEIN 47"/>
    <property type="match status" value="1"/>
</dbReference>
<dbReference type="EC" id="6.1.1.20" evidence="15"/>
<evidence type="ECO:0000256" key="6">
    <source>
        <dbReference type="ARBA" id="ARBA00022598"/>
    </source>
</evidence>
<keyword evidence="7 15" id="KW-0479">Metal-binding</keyword>
<dbReference type="InterPro" id="IPR002547">
    <property type="entry name" value="tRNA-bd_dom"/>
</dbReference>
<dbReference type="SUPFAM" id="SSF56037">
    <property type="entry name" value="PheT/TilS domain"/>
    <property type="match status" value="1"/>
</dbReference>
<dbReference type="Gene3D" id="3.50.40.10">
    <property type="entry name" value="Phenylalanyl-trna Synthetase, Chain B, domain 3"/>
    <property type="match status" value="1"/>
</dbReference>
<dbReference type="InParanoid" id="D4H1G7"/>
<dbReference type="Proteomes" id="UP000002012">
    <property type="component" value="Chromosome"/>
</dbReference>
<sequence length="789" mass="88312">MKVSLNWLNKFVEVADLDPNDIAEKLTMCGLEVDAVEHLAPLDNVVVAKVKSCVKHPDADKLSLCEVFDGTETYQVVCGAPNVAEGQTIVFAKIGAVLPGNFKIKKAKIRGTESSGMICAEDEIGLSENHDGIMVLDDSLEPGMPVNELFGLPDTVLEIGITPNRADCLSIIGYAHEIAALYNRKLKKNEYKLNETDEPAGNYGGVEIKNKKACPTYLGRVIKDVTIKPSPLWMQNRLRAVGVRPISNVVDITNYVLFEYGQPLHTFDLKEIDGRIIIRNAENGEKLITLDEKERVFNENMLLITDEKKSLAIAGVMGGEHSGISKDTKDVFLECAYFEPKQTRMTARKLGMQTDASYRYERGIDPVNTKEMCEYAAYLIQELCGGKVCKGVLGEVNDPEPITFTVNADWINSYLGTDVSLDQMVQILDGLNMNPVVNSRDITITSPSYRVDIITRQDIAEEIARMYGYNNIPTTLPKIDADSMPMQPLLATRRFLAQKLKTLGFNEAINYSFMKADFLKLFDSEEKFVKLINPISEDMNTMRTQVFPGLLATIRYNLNNGFKQARFFEFASSFIKTEDKLPEQRMLLAAASAGDFWDVSWAAPKGTEPFFMMKGVLENLLAQYKIKAEFTKSSRHFLHPGKSAEVIVNGKSIGFIGELHPLTAEAAELRERVTFFEIDMQDFVDNAEFVFKFESFSKFPSVYKDISVIVDTDTPTEKLTECIKNTSKLAEDVSLYDVYTGKGIEEGKASRTFRVLFTAGDRTLTDEETNGILQKMIDNLVKDYGAQLR</sequence>
<reference evidence="20 21" key="1">
    <citation type="journal article" date="2010" name="Stand. Genomic Sci.">
        <title>Complete genome sequence of Denitrovibrio acetiphilus type strain (N2460).</title>
        <authorList>
            <person name="Kiss H."/>
            <person name="Lang E."/>
            <person name="Lapidus A."/>
            <person name="Copeland A."/>
            <person name="Nolan M."/>
            <person name="Glavina Del Rio T."/>
            <person name="Chen F."/>
            <person name="Lucas S."/>
            <person name="Tice H."/>
            <person name="Cheng J.F."/>
            <person name="Han C."/>
            <person name="Goodwin L."/>
            <person name="Pitluck S."/>
            <person name="Liolios K."/>
            <person name="Pati A."/>
            <person name="Ivanova N."/>
            <person name="Mavromatis K."/>
            <person name="Chen A."/>
            <person name="Palaniappan K."/>
            <person name="Land M."/>
            <person name="Hauser L."/>
            <person name="Chang Y.J."/>
            <person name="Jeffries C.D."/>
            <person name="Detter J.C."/>
            <person name="Brettin T."/>
            <person name="Spring S."/>
            <person name="Rohde M."/>
            <person name="Goker M."/>
            <person name="Woyke T."/>
            <person name="Bristow J."/>
            <person name="Eisen J.A."/>
            <person name="Markowitz V."/>
            <person name="Hugenholtz P."/>
            <person name="Kyrpides N.C."/>
            <person name="Klenk H.P."/>
        </authorList>
    </citation>
    <scope>NUCLEOTIDE SEQUENCE [LARGE SCALE GENOMIC DNA]</scope>
    <source>
        <strain evidence="21">DSM 12809 / NBRC 114555 / N2460</strain>
    </source>
</reference>
<dbReference type="STRING" id="522772.Dacet_1964"/>
<keyword evidence="10 15" id="KW-0460">Magnesium</keyword>
<dbReference type="GO" id="GO:0000049">
    <property type="term" value="F:tRNA binding"/>
    <property type="evidence" value="ECO:0007669"/>
    <property type="project" value="UniProtKB-UniRule"/>
</dbReference>
<dbReference type="SUPFAM" id="SSF55681">
    <property type="entry name" value="Class II aaRS and biotin synthetases"/>
    <property type="match status" value="1"/>
</dbReference>
<dbReference type="RefSeq" id="WP_013011237.1">
    <property type="nucleotide sequence ID" value="NC_013943.1"/>
</dbReference>
<keyword evidence="5 16" id="KW-0820">tRNA-binding</keyword>
<gene>
    <name evidence="15" type="primary">pheT</name>
    <name evidence="20" type="ordered locus">Dacet_1964</name>
</gene>
<evidence type="ECO:0000256" key="3">
    <source>
        <dbReference type="ARBA" id="ARBA00011209"/>
    </source>
</evidence>
<evidence type="ECO:0000256" key="15">
    <source>
        <dbReference type="HAMAP-Rule" id="MF_00283"/>
    </source>
</evidence>
<dbReference type="PROSITE" id="PS50886">
    <property type="entry name" value="TRBD"/>
    <property type="match status" value="1"/>
</dbReference>
<dbReference type="KEGG" id="dap:Dacet_1964"/>
<comment type="similarity">
    <text evidence="2 15">Belongs to the phenylalanyl-tRNA synthetase beta subunit family. Type 1 subfamily.</text>
</comment>
<dbReference type="GO" id="GO:0004826">
    <property type="term" value="F:phenylalanine-tRNA ligase activity"/>
    <property type="evidence" value="ECO:0007669"/>
    <property type="project" value="UniProtKB-UniRule"/>
</dbReference>
<dbReference type="FunFam" id="3.50.40.10:FF:000001">
    <property type="entry name" value="Phenylalanine--tRNA ligase beta subunit"/>
    <property type="match status" value="1"/>
</dbReference>
<dbReference type="AlphaFoldDB" id="D4H1G7"/>
<dbReference type="PROSITE" id="PS51447">
    <property type="entry name" value="FDX_ACB"/>
    <property type="match status" value="1"/>
</dbReference>
<evidence type="ECO:0000256" key="13">
    <source>
        <dbReference type="ARBA" id="ARBA00023146"/>
    </source>
</evidence>
<dbReference type="Gene3D" id="3.30.70.380">
    <property type="entry name" value="Ferrodoxin-fold anticodon-binding domain"/>
    <property type="match status" value="1"/>
</dbReference>
<feature type="domain" description="FDX-ACB" evidence="18">
    <location>
        <begin position="697"/>
        <end position="789"/>
    </location>
</feature>
<keyword evidence="12 15" id="KW-0648">Protein biosynthesis</keyword>
<dbReference type="InterPro" id="IPR045060">
    <property type="entry name" value="Phe-tRNA-ligase_IIc_bsu"/>
</dbReference>
<dbReference type="FunFam" id="2.40.50.140:FF:000045">
    <property type="entry name" value="Phenylalanine--tRNA ligase beta subunit"/>
    <property type="match status" value="1"/>
</dbReference>
<keyword evidence="21" id="KW-1185">Reference proteome</keyword>